<evidence type="ECO:0000256" key="2">
    <source>
        <dbReference type="SAM" id="MobiDB-lite"/>
    </source>
</evidence>
<dbReference type="EMBL" id="CP046173">
    <property type="protein sequence ID" value="QIS20989.1"/>
    <property type="molecule type" value="Genomic_DNA"/>
</dbReference>
<sequence>MSAHTDVQLGEAFVAPGVNAAHINTVLGPRGSAAETAWATSLATPSAGHERFVVIMRPGVPVQPFTVFVSKSVPVDDRHGRLIWGPAQAGVAAGVADAVAAGTIAAEQVTDLRLIVAVWVNREADDAEAVYRNNRLATATALANGRDRRPDVDTVLKTRGRIHNPFFTPADGGAPGTEPRAEERP</sequence>
<dbReference type="NCBIfam" id="TIGR03126">
    <property type="entry name" value="one_C_fae"/>
    <property type="match status" value="1"/>
</dbReference>
<dbReference type="SUPFAM" id="SSF54211">
    <property type="entry name" value="Ribosomal protein S5 domain 2-like"/>
    <property type="match status" value="1"/>
</dbReference>
<dbReference type="AlphaFoldDB" id="A0A6G9Z5X1"/>
<gene>
    <name evidence="4" type="primary">fae</name>
    <name evidence="4" type="ORF">F6W96_24405</name>
</gene>
<dbReference type="InterPro" id="IPR037075">
    <property type="entry name" value="HCHO-activating_enzyme_sf"/>
</dbReference>
<evidence type="ECO:0000313" key="5">
    <source>
        <dbReference type="Proteomes" id="UP000500953"/>
    </source>
</evidence>
<keyword evidence="1" id="KW-0456">Lyase</keyword>
<organism evidence="4 5">
    <name type="scientific">Nocardia terpenica</name>
    <dbReference type="NCBI Taxonomy" id="455432"/>
    <lineage>
        <taxon>Bacteria</taxon>
        <taxon>Bacillati</taxon>
        <taxon>Actinomycetota</taxon>
        <taxon>Actinomycetes</taxon>
        <taxon>Mycobacteriales</taxon>
        <taxon>Nocardiaceae</taxon>
        <taxon>Nocardia</taxon>
    </lineage>
</organism>
<dbReference type="InterPro" id="IPR020568">
    <property type="entry name" value="Ribosomal_Su5_D2-typ_SF"/>
</dbReference>
<dbReference type="Gene3D" id="3.30.230.60">
    <property type="entry name" value="Formaldehyde-activating enzyme"/>
    <property type="match status" value="1"/>
</dbReference>
<feature type="domain" description="Formaldehyde-activating enzyme" evidence="3">
    <location>
        <begin position="10"/>
        <end position="166"/>
    </location>
</feature>
<dbReference type="Proteomes" id="UP000500953">
    <property type="component" value="Chromosome"/>
</dbReference>
<reference evidence="4 5" key="1">
    <citation type="journal article" date="2019" name="ACS Chem. Biol.">
        <title>Identification and Mobilization of a Cryptic Antibiotic Biosynthesis Gene Locus from a Human-Pathogenic Nocardia Isolate.</title>
        <authorList>
            <person name="Herisse M."/>
            <person name="Ishida K."/>
            <person name="Porter J.L."/>
            <person name="Howden B."/>
            <person name="Hertweck C."/>
            <person name="Stinear T.P."/>
            <person name="Pidot S.J."/>
        </authorList>
    </citation>
    <scope>NUCLEOTIDE SEQUENCE [LARGE SCALE GENOMIC DNA]</scope>
    <source>
        <strain evidence="4 5">AUSMDU00012715</strain>
    </source>
</reference>
<evidence type="ECO:0000256" key="1">
    <source>
        <dbReference type="ARBA" id="ARBA00023239"/>
    </source>
</evidence>
<evidence type="ECO:0000313" key="4">
    <source>
        <dbReference type="EMBL" id="QIS20989.1"/>
    </source>
</evidence>
<feature type="region of interest" description="Disordered" evidence="2">
    <location>
        <begin position="163"/>
        <end position="185"/>
    </location>
</feature>
<protein>
    <submittedName>
        <fullName evidence="4">Formaldehyde-activating enzyme</fullName>
    </submittedName>
</protein>
<dbReference type="InterPro" id="IPR014826">
    <property type="entry name" value="HCHO-activating_enzyme"/>
</dbReference>
<evidence type="ECO:0000259" key="3">
    <source>
        <dbReference type="Pfam" id="PF08714"/>
    </source>
</evidence>
<dbReference type="RefSeq" id="WP_167488296.1">
    <property type="nucleotide sequence ID" value="NZ_CP046173.1"/>
</dbReference>
<name>A0A6G9Z5X1_9NOCA</name>
<dbReference type="GO" id="GO:0016051">
    <property type="term" value="P:carbohydrate biosynthetic process"/>
    <property type="evidence" value="ECO:0007669"/>
    <property type="project" value="InterPro"/>
</dbReference>
<proteinExistence type="predicted"/>
<dbReference type="GO" id="GO:0016840">
    <property type="term" value="F:carbon-nitrogen lyase activity"/>
    <property type="evidence" value="ECO:0007669"/>
    <property type="project" value="InterPro"/>
</dbReference>
<accession>A0A6G9Z5X1</accession>
<dbReference type="Pfam" id="PF08714">
    <property type="entry name" value="Fae"/>
    <property type="match status" value="1"/>
</dbReference>